<sequence length="130" mass="14940">MLLDPKIVAQFWLAYWDKSIPERERELSSWVEDLLANAIWKDAEYSLAIVEAIHEADHEQKLIEVFAAGPVEDLLANHGNAVINRIEQKARSDNAFAQVLGGVWQNTMTDEIWNRVKAVRDTSIWADPRR</sequence>
<accession>A0A842HGI8</accession>
<organism evidence="2 3">
    <name type="scientific">Ruficoccus amylovorans</name>
    <dbReference type="NCBI Taxonomy" id="1804625"/>
    <lineage>
        <taxon>Bacteria</taxon>
        <taxon>Pseudomonadati</taxon>
        <taxon>Verrucomicrobiota</taxon>
        <taxon>Opitutia</taxon>
        <taxon>Puniceicoccales</taxon>
        <taxon>Cerasicoccaceae</taxon>
        <taxon>Ruficoccus</taxon>
    </lineage>
</organism>
<dbReference type="InterPro" id="IPR049221">
    <property type="entry name" value="DUF6869"/>
</dbReference>
<dbReference type="AlphaFoldDB" id="A0A842HGI8"/>
<comment type="caution">
    <text evidence="2">The sequence shown here is derived from an EMBL/GenBank/DDBJ whole genome shotgun (WGS) entry which is preliminary data.</text>
</comment>
<protein>
    <recommendedName>
        <fullName evidence="1">DUF6869 domain-containing protein</fullName>
    </recommendedName>
</protein>
<evidence type="ECO:0000313" key="2">
    <source>
        <dbReference type="EMBL" id="MBC2595409.1"/>
    </source>
</evidence>
<dbReference type="Proteomes" id="UP000546464">
    <property type="component" value="Unassembled WGS sequence"/>
</dbReference>
<dbReference type="EMBL" id="JACHVB010000035">
    <property type="protein sequence ID" value="MBC2595409.1"/>
    <property type="molecule type" value="Genomic_DNA"/>
</dbReference>
<keyword evidence="3" id="KW-1185">Reference proteome</keyword>
<name>A0A842HGI8_9BACT</name>
<evidence type="ECO:0000313" key="3">
    <source>
        <dbReference type="Proteomes" id="UP000546464"/>
    </source>
</evidence>
<reference evidence="2 3" key="1">
    <citation type="submission" date="2020-07" db="EMBL/GenBank/DDBJ databases">
        <authorList>
            <person name="Feng X."/>
        </authorList>
    </citation>
    <scope>NUCLEOTIDE SEQUENCE [LARGE SCALE GENOMIC DNA]</scope>
    <source>
        <strain evidence="2 3">JCM31066</strain>
    </source>
</reference>
<proteinExistence type="predicted"/>
<evidence type="ECO:0000259" key="1">
    <source>
        <dbReference type="Pfam" id="PF21746"/>
    </source>
</evidence>
<dbReference type="RefSeq" id="WP_185676359.1">
    <property type="nucleotide sequence ID" value="NZ_JACHVB010000035.1"/>
</dbReference>
<dbReference type="Pfam" id="PF21746">
    <property type="entry name" value="DUF6869"/>
    <property type="match status" value="1"/>
</dbReference>
<gene>
    <name evidence="2" type="ORF">H5P28_14165</name>
</gene>
<feature type="domain" description="DUF6869" evidence="1">
    <location>
        <begin position="20"/>
        <end position="123"/>
    </location>
</feature>